<name>A0A5M3MJX6_CONPW</name>
<proteinExistence type="inferred from homology"/>
<dbReference type="PANTHER" id="PTHR23329:SF1">
    <property type="entry name" value="TUFTELIN-INTERACTING PROTEIN 11"/>
    <property type="match status" value="1"/>
</dbReference>
<feature type="non-terminal residue" evidence="4">
    <location>
        <position position="1"/>
    </location>
</feature>
<keyword evidence="5" id="KW-1185">Reference proteome</keyword>
<dbReference type="OMA" id="CEQDIIQ"/>
<feature type="compositionally biased region" description="Polar residues" evidence="2">
    <location>
        <begin position="86"/>
        <end position="95"/>
    </location>
</feature>
<evidence type="ECO:0000259" key="3">
    <source>
        <dbReference type="PROSITE" id="PS50174"/>
    </source>
</evidence>
<dbReference type="InterPro" id="IPR000467">
    <property type="entry name" value="G_patch_dom"/>
</dbReference>
<sequence length="884" mass="97982">MDEEGEEEEEEEEEEESAASEEEEEELSRPPPPRVREEEDEEEEMPARPRFGGIGSGRSAPSSNPFAASSSSMNMFTKASIGADSETANASSTSEDAIPTPRGGIGSKGGIGSGFSKGGIGSKSNGNSEPPAASLHLGSVTPEPGPSASFESFPSAFGGQGHTQRSFVRAAPAPTHKPLPVHEQAHFSKIGGSVGARMLANMGWQSGTGLGAEGQGIVIPIESKLRPKNMGIAFKGFTERTEQSKLEARRRGEAVSEDEEEKVPRRGKAKKGKDTKEAAWKKPKKVKTRIQHKTYEEIVAEAGQEQPAAGLGQIIDATGRTPREVSSLADVSLSSWTTSDSTRIAEVRHNIRLIADACKTDLDGLAREAKSLDDRRRFVVQEDARLRKKVSDEADLISRLQRVTLVVDDIGTQAKASSASYEAVEALDLFSPLFSRLLMEFPSEFERYRLDEIVVAAITPLVRRAVVSWDPLINPSLLASTFRTWKAALKVNAPPEPQNQVDIYGTRTVAPPQIEKPMTPFESLLWNVWLPRVRTTVNNDWDPYDATPAVKLYETWSSFLPPFVRDNILDQLILPKVSKAVADWSPKRMGSLQSLVFPWLPHLGLRMEDVMNEAKRKLRSVLRSWTVADDIPSDLKTWKSVFDISEWDATLLKYIVPKLSAHLRSDFRINPRQQDMTPIQRILGWSSLLRGSILTQIFESTFFPQWLDVLHVWLTAPRASFEEVAQWYAFWKCAFPEDVQRLPGIERGFTRGLQLMNQAIELGPDAPTKLPKPDFRTETALASARSSRAGTPQREAKKPPPARVTEVTFRDIVEEFAAQHNLLFVPTGRAHEKSRMPLFRVSTTVDGKGGLLVYVLDDAVWAADPETGDYRAITLEDMVVRANR</sequence>
<evidence type="ECO:0000256" key="2">
    <source>
        <dbReference type="SAM" id="MobiDB-lite"/>
    </source>
</evidence>
<organism evidence="4 5">
    <name type="scientific">Coniophora puteana (strain RWD-64-598)</name>
    <name type="common">Brown rot fungus</name>
    <dbReference type="NCBI Taxonomy" id="741705"/>
    <lineage>
        <taxon>Eukaryota</taxon>
        <taxon>Fungi</taxon>
        <taxon>Dikarya</taxon>
        <taxon>Basidiomycota</taxon>
        <taxon>Agaricomycotina</taxon>
        <taxon>Agaricomycetes</taxon>
        <taxon>Agaricomycetidae</taxon>
        <taxon>Boletales</taxon>
        <taxon>Coniophorineae</taxon>
        <taxon>Coniophoraceae</taxon>
        <taxon>Coniophora</taxon>
    </lineage>
</organism>
<feature type="compositionally biased region" description="Low complexity" evidence="2">
    <location>
        <begin position="146"/>
        <end position="157"/>
    </location>
</feature>
<dbReference type="Proteomes" id="UP000053558">
    <property type="component" value="Unassembled WGS sequence"/>
</dbReference>
<dbReference type="SMART" id="SM00443">
    <property type="entry name" value="G_patch"/>
    <property type="match status" value="1"/>
</dbReference>
<dbReference type="InterPro" id="IPR045211">
    <property type="entry name" value="TFP11/STIP/Ntr1"/>
</dbReference>
<dbReference type="GO" id="GO:0003676">
    <property type="term" value="F:nucleic acid binding"/>
    <property type="evidence" value="ECO:0007669"/>
    <property type="project" value="InterPro"/>
</dbReference>
<evidence type="ECO:0000256" key="1">
    <source>
        <dbReference type="ARBA" id="ARBA00010900"/>
    </source>
</evidence>
<dbReference type="GeneID" id="19210618"/>
<comment type="caution">
    <text evidence="4">The sequence shown here is derived from an EMBL/GenBank/DDBJ whole genome shotgun (WGS) entry which is preliminary data.</text>
</comment>
<feature type="compositionally biased region" description="Low complexity" evidence="2">
    <location>
        <begin position="59"/>
        <end position="76"/>
    </location>
</feature>
<feature type="domain" description="G-patch" evidence="3">
    <location>
        <begin position="191"/>
        <end position="237"/>
    </location>
</feature>
<dbReference type="PIRSF" id="PIRSF017706">
    <property type="entry name" value="TFIP11"/>
    <property type="match status" value="1"/>
</dbReference>
<accession>A0A5M3MJX6</accession>
<protein>
    <submittedName>
        <fullName evidence="4">TFP11-domain-containing protein</fullName>
    </submittedName>
</protein>
<dbReference type="RefSeq" id="XP_007770979.1">
    <property type="nucleotide sequence ID" value="XM_007772789.1"/>
</dbReference>
<reference evidence="5" key="1">
    <citation type="journal article" date="2012" name="Science">
        <title>The Paleozoic origin of enzymatic lignin decomposition reconstructed from 31 fungal genomes.</title>
        <authorList>
            <person name="Floudas D."/>
            <person name="Binder M."/>
            <person name="Riley R."/>
            <person name="Barry K."/>
            <person name="Blanchette R.A."/>
            <person name="Henrissat B."/>
            <person name="Martinez A.T."/>
            <person name="Otillar R."/>
            <person name="Spatafora J.W."/>
            <person name="Yadav J.S."/>
            <person name="Aerts A."/>
            <person name="Benoit I."/>
            <person name="Boyd A."/>
            <person name="Carlson A."/>
            <person name="Copeland A."/>
            <person name="Coutinho P.M."/>
            <person name="de Vries R.P."/>
            <person name="Ferreira P."/>
            <person name="Findley K."/>
            <person name="Foster B."/>
            <person name="Gaskell J."/>
            <person name="Glotzer D."/>
            <person name="Gorecki P."/>
            <person name="Heitman J."/>
            <person name="Hesse C."/>
            <person name="Hori C."/>
            <person name="Igarashi K."/>
            <person name="Jurgens J.A."/>
            <person name="Kallen N."/>
            <person name="Kersten P."/>
            <person name="Kohler A."/>
            <person name="Kuees U."/>
            <person name="Kumar T.K.A."/>
            <person name="Kuo A."/>
            <person name="LaButti K."/>
            <person name="Larrondo L.F."/>
            <person name="Lindquist E."/>
            <person name="Ling A."/>
            <person name="Lombard V."/>
            <person name="Lucas S."/>
            <person name="Lundell T."/>
            <person name="Martin R."/>
            <person name="McLaughlin D.J."/>
            <person name="Morgenstern I."/>
            <person name="Morin E."/>
            <person name="Murat C."/>
            <person name="Nagy L.G."/>
            <person name="Nolan M."/>
            <person name="Ohm R.A."/>
            <person name="Patyshakuliyeva A."/>
            <person name="Rokas A."/>
            <person name="Ruiz-Duenas F.J."/>
            <person name="Sabat G."/>
            <person name="Salamov A."/>
            <person name="Samejima M."/>
            <person name="Schmutz J."/>
            <person name="Slot J.C."/>
            <person name="St John F."/>
            <person name="Stenlid J."/>
            <person name="Sun H."/>
            <person name="Sun S."/>
            <person name="Syed K."/>
            <person name="Tsang A."/>
            <person name="Wiebenga A."/>
            <person name="Young D."/>
            <person name="Pisabarro A."/>
            <person name="Eastwood D.C."/>
            <person name="Martin F."/>
            <person name="Cullen D."/>
            <person name="Grigoriev I.V."/>
            <person name="Hibbett D.S."/>
        </authorList>
    </citation>
    <scope>NUCLEOTIDE SEQUENCE [LARGE SCALE GENOMIC DNA]</scope>
    <source>
        <strain evidence="5">RWD-64-598 SS2</strain>
    </source>
</reference>
<feature type="region of interest" description="Disordered" evidence="2">
    <location>
        <begin position="1"/>
        <end position="164"/>
    </location>
</feature>
<dbReference type="PANTHER" id="PTHR23329">
    <property type="entry name" value="TUFTELIN-INTERACTING PROTEIN 11-RELATED"/>
    <property type="match status" value="1"/>
</dbReference>
<dbReference type="PROSITE" id="PS50174">
    <property type="entry name" value="G_PATCH"/>
    <property type="match status" value="1"/>
</dbReference>
<evidence type="ECO:0000313" key="5">
    <source>
        <dbReference type="Proteomes" id="UP000053558"/>
    </source>
</evidence>
<dbReference type="Pfam" id="PF07842">
    <property type="entry name" value="GCFC"/>
    <property type="match status" value="1"/>
</dbReference>
<evidence type="ECO:0000313" key="4">
    <source>
        <dbReference type="EMBL" id="EIW79317.1"/>
    </source>
</evidence>
<comment type="similarity">
    <text evidence="1">Belongs to the TFP11/STIP family.</text>
</comment>
<dbReference type="GO" id="GO:0071008">
    <property type="term" value="C:U2-type post-mRNA release spliceosomal complex"/>
    <property type="evidence" value="ECO:0007669"/>
    <property type="project" value="TreeGrafter"/>
</dbReference>
<dbReference type="InterPro" id="IPR024933">
    <property type="entry name" value="TFP11"/>
</dbReference>
<feature type="compositionally biased region" description="Gly residues" evidence="2">
    <location>
        <begin position="103"/>
        <end position="121"/>
    </location>
</feature>
<dbReference type="GO" id="GO:0000390">
    <property type="term" value="P:spliceosomal complex disassembly"/>
    <property type="evidence" value="ECO:0007669"/>
    <property type="project" value="InterPro"/>
</dbReference>
<feature type="compositionally biased region" description="Acidic residues" evidence="2">
    <location>
        <begin position="1"/>
        <end position="26"/>
    </location>
</feature>
<dbReference type="AlphaFoldDB" id="A0A5M3MJX6"/>
<gene>
    <name evidence="4" type="ORF">CONPUDRAFT_83573</name>
</gene>
<feature type="region of interest" description="Disordered" evidence="2">
    <location>
        <begin position="781"/>
        <end position="801"/>
    </location>
</feature>
<dbReference type="KEGG" id="cput:CONPUDRAFT_83573"/>
<feature type="compositionally biased region" description="Basic and acidic residues" evidence="2">
    <location>
        <begin position="243"/>
        <end position="254"/>
    </location>
</feature>
<feature type="region of interest" description="Disordered" evidence="2">
    <location>
        <begin position="243"/>
        <end position="285"/>
    </location>
</feature>
<dbReference type="InterPro" id="IPR022783">
    <property type="entry name" value="GCFC_dom"/>
</dbReference>
<dbReference type="EMBL" id="JH711581">
    <property type="protein sequence ID" value="EIW79317.1"/>
    <property type="molecule type" value="Genomic_DNA"/>
</dbReference>
<dbReference type="Pfam" id="PF01585">
    <property type="entry name" value="G-patch"/>
    <property type="match status" value="1"/>
</dbReference>
<dbReference type="OrthoDB" id="4822at2759"/>